<evidence type="ECO:0000256" key="2">
    <source>
        <dbReference type="SAM" id="Phobius"/>
    </source>
</evidence>
<sequence length="418" mass="45117">MDSVLPMHTIPRGPMPLPAPSAGIPSTRPPSFATYPPSVYPPSIYSRRPRDHPYTSEPDPDSLPVPRHQTPAHVVAATAVTPALGHHPAGSPFPIQSLQRIIPHSPAWYTAKIIIRSLTLLCAIAVVSILIIVLLDMRYLTYNLRPALILLPICAVTIIDDILELVVICVRRRLRRGMHPGVTVGGDLIAWILSACALGINVEYSFWWLTTVSYAAEALFGALCLGHFVLFVRACIETKQRNKSKDSSKLTYVFSPGGGKPFPILKTESTELDPGSEASWTAVTGGGTSDHSPAQRAPDVVSPLRPTATTGLGRSYAPSPSPPRSPSEYWQPAQAGTAGAEDGFHGYRGPTSEDEVNGPRQGAVPTAPPPPSGRPNQKEIIPPEIMAEYHNRSRVRVTSTATYNHDRIGRPSNDSRGA</sequence>
<feature type="transmembrane region" description="Helical" evidence="2">
    <location>
        <begin position="182"/>
        <end position="202"/>
    </location>
</feature>
<gene>
    <name evidence="3" type="ORF">QBC42DRAFT_331074</name>
</gene>
<feature type="region of interest" description="Disordered" evidence="1">
    <location>
        <begin position="264"/>
        <end position="418"/>
    </location>
</feature>
<feature type="compositionally biased region" description="Low complexity" evidence="1">
    <location>
        <begin position="35"/>
        <end position="46"/>
    </location>
</feature>
<keyword evidence="4" id="KW-1185">Reference proteome</keyword>
<evidence type="ECO:0000256" key="1">
    <source>
        <dbReference type="SAM" id="MobiDB-lite"/>
    </source>
</evidence>
<evidence type="ECO:0000313" key="3">
    <source>
        <dbReference type="EMBL" id="KAK4461025.1"/>
    </source>
</evidence>
<feature type="transmembrane region" description="Helical" evidence="2">
    <location>
        <begin position="113"/>
        <end position="135"/>
    </location>
</feature>
<reference evidence="3" key="2">
    <citation type="submission" date="2023-06" db="EMBL/GenBank/DDBJ databases">
        <authorList>
            <consortium name="Lawrence Berkeley National Laboratory"/>
            <person name="Mondo S.J."/>
            <person name="Hensen N."/>
            <person name="Bonometti L."/>
            <person name="Westerberg I."/>
            <person name="Brannstrom I.O."/>
            <person name="Guillou S."/>
            <person name="Cros-Aarteil S."/>
            <person name="Calhoun S."/>
            <person name="Haridas S."/>
            <person name="Kuo A."/>
            <person name="Pangilinan J."/>
            <person name="Riley R."/>
            <person name="Labutti K."/>
            <person name="Andreopoulos B."/>
            <person name="Lipzen A."/>
            <person name="Chen C."/>
            <person name="Yanf M."/>
            <person name="Daum C."/>
            <person name="Ng V."/>
            <person name="Clum A."/>
            <person name="Steindorff A."/>
            <person name="Ohm R."/>
            <person name="Martin F."/>
            <person name="Silar P."/>
            <person name="Natvig D."/>
            <person name="Lalanne C."/>
            <person name="Gautier V."/>
            <person name="Ament-Velasquez S.L."/>
            <person name="Kruys A."/>
            <person name="Hutchinson M.I."/>
            <person name="Powell A.J."/>
            <person name="Barry K."/>
            <person name="Miller A.N."/>
            <person name="Grigoriev I.V."/>
            <person name="Debuchy R."/>
            <person name="Gladieux P."/>
            <person name="Thoren M.H."/>
            <person name="Johannesson H."/>
        </authorList>
    </citation>
    <scope>NUCLEOTIDE SEQUENCE</scope>
    <source>
        <strain evidence="3">PSN324</strain>
    </source>
</reference>
<feature type="region of interest" description="Disordered" evidence="1">
    <location>
        <begin position="1"/>
        <end position="67"/>
    </location>
</feature>
<protein>
    <submittedName>
        <fullName evidence="3">Uncharacterized protein</fullName>
    </submittedName>
</protein>
<name>A0AAV9HLS1_9PEZI</name>
<reference evidence="3" key="1">
    <citation type="journal article" date="2023" name="Mol. Phylogenet. Evol.">
        <title>Genome-scale phylogeny and comparative genomics of the fungal order Sordariales.</title>
        <authorList>
            <person name="Hensen N."/>
            <person name="Bonometti L."/>
            <person name="Westerberg I."/>
            <person name="Brannstrom I.O."/>
            <person name="Guillou S."/>
            <person name="Cros-Aarteil S."/>
            <person name="Calhoun S."/>
            <person name="Haridas S."/>
            <person name="Kuo A."/>
            <person name="Mondo S."/>
            <person name="Pangilinan J."/>
            <person name="Riley R."/>
            <person name="LaButti K."/>
            <person name="Andreopoulos B."/>
            <person name="Lipzen A."/>
            <person name="Chen C."/>
            <person name="Yan M."/>
            <person name="Daum C."/>
            <person name="Ng V."/>
            <person name="Clum A."/>
            <person name="Steindorff A."/>
            <person name="Ohm R.A."/>
            <person name="Martin F."/>
            <person name="Silar P."/>
            <person name="Natvig D.O."/>
            <person name="Lalanne C."/>
            <person name="Gautier V."/>
            <person name="Ament-Velasquez S.L."/>
            <person name="Kruys A."/>
            <person name="Hutchinson M.I."/>
            <person name="Powell A.J."/>
            <person name="Barry K."/>
            <person name="Miller A.N."/>
            <person name="Grigoriev I.V."/>
            <person name="Debuchy R."/>
            <person name="Gladieux P."/>
            <person name="Hiltunen Thoren M."/>
            <person name="Johannesson H."/>
        </authorList>
    </citation>
    <scope>NUCLEOTIDE SEQUENCE</scope>
    <source>
        <strain evidence="3">PSN324</strain>
    </source>
</reference>
<feature type="transmembrane region" description="Helical" evidence="2">
    <location>
        <begin position="147"/>
        <end position="170"/>
    </location>
</feature>
<comment type="caution">
    <text evidence="3">The sequence shown here is derived from an EMBL/GenBank/DDBJ whole genome shotgun (WGS) entry which is preliminary data.</text>
</comment>
<dbReference type="AlphaFoldDB" id="A0AAV9HLS1"/>
<evidence type="ECO:0000313" key="4">
    <source>
        <dbReference type="Proteomes" id="UP001321749"/>
    </source>
</evidence>
<feature type="transmembrane region" description="Helical" evidence="2">
    <location>
        <begin position="214"/>
        <end position="236"/>
    </location>
</feature>
<proteinExistence type="predicted"/>
<keyword evidence="2" id="KW-1133">Transmembrane helix</keyword>
<keyword evidence="2" id="KW-0472">Membrane</keyword>
<keyword evidence="2" id="KW-0812">Transmembrane</keyword>
<dbReference type="EMBL" id="MU864999">
    <property type="protein sequence ID" value="KAK4461025.1"/>
    <property type="molecule type" value="Genomic_DNA"/>
</dbReference>
<accession>A0AAV9HLS1</accession>
<dbReference type="Proteomes" id="UP001321749">
    <property type="component" value="Unassembled WGS sequence"/>
</dbReference>
<organism evidence="3 4">
    <name type="scientific">Cladorrhinum samala</name>
    <dbReference type="NCBI Taxonomy" id="585594"/>
    <lineage>
        <taxon>Eukaryota</taxon>
        <taxon>Fungi</taxon>
        <taxon>Dikarya</taxon>
        <taxon>Ascomycota</taxon>
        <taxon>Pezizomycotina</taxon>
        <taxon>Sordariomycetes</taxon>
        <taxon>Sordariomycetidae</taxon>
        <taxon>Sordariales</taxon>
        <taxon>Podosporaceae</taxon>
        <taxon>Cladorrhinum</taxon>
    </lineage>
</organism>